<accession>A0A401KYX4</accession>
<dbReference type="Proteomes" id="UP000286921">
    <property type="component" value="Unassembled WGS sequence"/>
</dbReference>
<dbReference type="STRING" id="105351.A0A401KYX4"/>
<feature type="compositionally biased region" description="Low complexity" evidence="1">
    <location>
        <begin position="160"/>
        <end position="173"/>
    </location>
</feature>
<organism evidence="2 3">
    <name type="scientific">Aspergillus awamori</name>
    <name type="common">Black koji mold</name>
    <dbReference type="NCBI Taxonomy" id="105351"/>
    <lineage>
        <taxon>Eukaryota</taxon>
        <taxon>Fungi</taxon>
        <taxon>Dikarya</taxon>
        <taxon>Ascomycota</taxon>
        <taxon>Pezizomycotina</taxon>
        <taxon>Eurotiomycetes</taxon>
        <taxon>Eurotiomycetidae</taxon>
        <taxon>Eurotiales</taxon>
        <taxon>Aspergillaceae</taxon>
        <taxon>Aspergillus</taxon>
    </lineage>
</organism>
<feature type="region of interest" description="Disordered" evidence="1">
    <location>
        <begin position="97"/>
        <end position="196"/>
    </location>
</feature>
<reference evidence="2 3" key="1">
    <citation type="submission" date="2016-09" db="EMBL/GenBank/DDBJ databases">
        <title>Aspergillus awamori IFM 58123T.</title>
        <authorList>
            <person name="Kusuya Y."/>
            <person name="Shimizu M."/>
            <person name="Takahashi H."/>
            <person name="Yaguchi T."/>
        </authorList>
    </citation>
    <scope>NUCLEOTIDE SEQUENCE [LARGE SCALE GENOMIC DNA]</scope>
    <source>
        <strain evidence="2 3">IFM 58123</strain>
    </source>
</reference>
<dbReference type="EMBL" id="BDHI01000017">
    <property type="protein sequence ID" value="GCB24412.1"/>
    <property type="molecule type" value="Genomic_DNA"/>
</dbReference>
<comment type="caution">
    <text evidence="2">The sequence shown here is derived from an EMBL/GenBank/DDBJ whole genome shotgun (WGS) entry which is preliminary data.</text>
</comment>
<evidence type="ECO:0000313" key="2">
    <source>
        <dbReference type="EMBL" id="GCB24412.1"/>
    </source>
</evidence>
<protein>
    <submittedName>
        <fullName evidence="2">Uncharacterized protein</fullName>
    </submittedName>
</protein>
<gene>
    <name evidence="2" type="ORF">AAWM_07297</name>
</gene>
<evidence type="ECO:0000256" key="1">
    <source>
        <dbReference type="SAM" id="MobiDB-lite"/>
    </source>
</evidence>
<dbReference type="AlphaFoldDB" id="A0A401KYX4"/>
<feature type="compositionally biased region" description="Polar residues" evidence="1">
    <location>
        <begin position="142"/>
        <end position="159"/>
    </location>
</feature>
<keyword evidence="3" id="KW-1185">Reference proteome</keyword>
<evidence type="ECO:0000313" key="3">
    <source>
        <dbReference type="Proteomes" id="UP000286921"/>
    </source>
</evidence>
<sequence length="262" mass="28622">MNKPGKGTLYLNSYGYKSCALIVWEHDQAERTVGSLTNIRGGPHQKALETNADGEYAHKGKIKTILNVAWQPKRKIRSIDDLLNTAEELNPRNKERYAKYRAVSSTNRGGEASHPASNLEGAGDQNGLNQVDHAQGAEAQGGRTSPSKQGRSSQVSPNPSSQASGSQSQASRSTGNQNHISPSQGSSEPEEPKQRQQDRIMSIFHAERLRENSLDANTDVDAIGDELFGRFATAAHTYADENASKADHQLLNNMNILDWQSD</sequence>
<name>A0A401KYX4_ASPAW</name>
<proteinExistence type="predicted"/>